<organism evidence="1 2">
    <name type="scientific">Lentinula aff. lateritia</name>
    <dbReference type="NCBI Taxonomy" id="2804960"/>
    <lineage>
        <taxon>Eukaryota</taxon>
        <taxon>Fungi</taxon>
        <taxon>Dikarya</taxon>
        <taxon>Basidiomycota</taxon>
        <taxon>Agaricomycotina</taxon>
        <taxon>Agaricomycetes</taxon>
        <taxon>Agaricomycetidae</taxon>
        <taxon>Agaricales</taxon>
        <taxon>Marasmiineae</taxon>
        <taxon>Omphalotaceae</taxon>
        <taxon>Lentinula</taxon>
    </lineage>
</organism>
<proteinExistence type="predicted"/>
<keyword evidence="2" id="KW-1185">Reference proteome</keyword>
<protein>
    <submittedName>
        <fullName evidence="1">Uncharacterized protein</fullName>
    </submittedName>
</protein>
<reference evidence="1" key="1">
    <citation type="submission" date="2022-09" db="EMBL/GenBank/DDBJ databases">
        <title>A Global Phylogenomic Analysis of the Shiitake Genus Lentinula.</title>
        <authorList>
            <consortium name="DOE Joint Genome Institute"/>
            <person name="Sierra-Patev S."/>
            <person name="Min B."/>
            <person name="Naranjo-Ortiz M."/>
            <person name="Looney B."/>
            <person name="Konkel Z."/>
            <person name="Slot J.C."/>
            <person name="Sakamoto Y."/>
            <person name="Steenwyk J.L."/>
            <person name="Rokas A."/>
            <person name="Carro J."/>
            <person name="Camarero S."/>
            <person name="Ferreira P."/>
            <person name="Molpeceres G."/>
            <person name="Ruiz-Duenas F.J."/>
            <person name="Serrano A."/>
            <person name="Henrissat B."/>
            <person name="Drula E."/>
            <person name="Hughes K.W."/>
            <person name="Mata J.L."/>
            <person name="Ishikawa N.K."/>
            <person name="Vargas-Isla R."/>
            <person name="Ushijima S."/>
            <person name="Smith C.A."/>
            <person name="Ahrendt S."/>
            <person name="Andreopoulos W."/>
            <person name="He G."/>
            <person name="Labutti K."/>
            <person name="Lipzen A."/>
            <person name="Ng V."/>
            <person name="Riley R."/>
            <person name="Sandor L."/>
            <person name="Barry K."/>
            <person name="Martinez A.T."/>
            <person name="Xiao Y."/>
            <person name="Gibbons J.G."/>
            <person name="Terashima K."/>
            <person name="Grigoriev I.V."/>
            <person name="Hibbett D.S."/>
        </authorList>
    </citation>
    <scope>NUCLEOTIDE SEQUENCE</scope>
    <source>
        <strain evidence="1">TMI1499</strain>
    </source>
</reference>
<sequence>MRQMCNALGVPVHCSELLQESGTAVRGAALKDYDFAVALFHFLGYIHRPRAIRARKELRFFTCGDVKVDVCIINRDVNDITILVQEDKQFGGDGEPHPQLNGRIPRR</sequence>
<evidence type="ECO:0000313" key="1">
    <source>
        <dbReference type="EMBL" id="KAJ3814780.1"/>
    </source>
</evidence>
<accession>A0ACC1UCM5</accession>
<name>A0ACC1UCM5_9AGAR</name>
<comment type="caution">
    <text evidence="1">The sequence shown here is derived from an EMBL/GenBank/DDBJ whole genome shotgun (WGS) entry which is preliminary data.</text>
</comment>
<gene>
    <name evidence="1" type="ORF">F5876DRAFT_72581</name>
</gene>
<dbReference type="EMBL" id="MU794960">
    <property type="protein sequence ID" value="KAJ3814780.1"/>
    <property type="molecule type" value="Genomic_DNA"/>
</dbReference>
<evidence type="ECO:0000313" key="2">
    <source>
        <dbReference type="Proteomes" id="UP001163835"/>
    </source>
</evidence>
<dbReference type="Proteomes" id="UP001163835">
    <property type="component" value="Unassembled WGS sequence"/>
</dbReference>